<reference evidence="1 2" key="1">
    <citation type="submission" date="2020-06" db="EMBL/GenBank/DDBJ databases">
        <title>Genome mining for natural products.</title>
        <authorList>
            <person name="Zhang B."/>
            <person name="Shi J."/>
            <person name="Ge H."/>
        </authorList>
    </citation>
    <scope>NUCLEOTIDE SEQUENCE [LARGE SCALE GENOMIC DNA]</scope>
    <source>
        <strain evidence="1 2">NA02069</strain>
    </source>
</reference>
<keyword evidence="2" id="KW-1185">Reference proteome</keyword>
<sequence>MAELSKAVSQRIDLPADPPVVFQALCLAMSARREGRPIVLVERAFPKEAGDTTGLWMETDDQDIIVLEENLEPDHQLVVLGHELWHMQAGHRHDLGGTAVAARAALADHQDWPELARTIAARSHSHQEDEVDAERFGILISSRIGPWLAVPGTRRLDDVAQRIGESLGYSGPQGG</sequence>
<dbReference type="EMBL" id="CP056041">
    <property type="protein sequence ID" value="QKZ24944.1"/>
    <property type="molecule type" value="Genomic_DNA"/>
</dbReference>
<proteinExistence type="predicted"/>
<evidence type="ECO:0000313" key="1">
    <source>
        <dbReference type="EMBL" id="QKZ24944.1"/>
    </source>
</evidence>
<protein>
    <submittedName>
        <fullName evidence="1">Toxin-antitoxin system, toxin component</fullName>
    </submittedName>
</protein>
<organism evidence="1 2">
    <name type="scientific">Streptomyces chartreusis</name>
    <dbReference type="NCBI Taxonomy" id="1969"/>
    <lineage>
        <taxon>Bacteria</taxon>
        <taxon>Bacillati</taxon>
        <taxon>Actinomycetota</taxon>
        <taxon>Actinomycetes</taxon>
        <taxon>Kitasatosporales</taxon>
        <taxon>Streptomycetaceae</taxon>
        <taxon>Streptomyces</taxon>
    </lineage>
</organism>
<gene>
    <name evidence="1" type="ORF">HUT05_24970</name>
</gene>
<dbReference type="AlphaFoldDB" id="A0A7H8TNC3"/>
<dbReference type="Proteomes" id="UP000509418">
    <property type="component" value="Chromosome"/>
</dbReference>
<evidence type="ECO:0000313" key="2">
    <source>
        <dbReference type="Proteomes" id="UP000509418"/>
    </source>
</evidence>
<name>A0A7H8TNC3_STRCX</name>
<accession>A0A7H8TNC3</accession>